<feature type="domain" description="PAS" evidence="7">
    <location>
        <begin position="142"/>
        <end position="212"/>
    </location>
</feature>
<dbReference type="RefSeq" id="WP_184089605.1">
    <property type="nucleotide sequence ID" value="NZ_JACIJF010000011.1"/>
</dbReference>
<evidence type="ECO:0000256" key="3">
    <source>
        <dbReference type="ARBA" id="ARBA00022553"/>
    </source>
</evidence>
<evidence type="ECO:0000259" key="8">
    <source>
        <dbReference type="PROSITE" id="PS50113"/>
    </source>
</evidence>
<evidence type="ECO:0000256" key="6">
    <source>
        <dbReference type="SAM" id="Coils"/>
    </source>
</evidence>
<evidence type="ECO:0000259" key="7">
    <source>
        <dbReference type="PROSITE" id="PS50112"/>
    </source>
</evidence>
<dbReference type="PROSITE" id="PS50112">
    <property type="entry name" value="PAS"/>
    <property type="match status" value="1"/>
</dbReference>
<keyword evidence="5" id="KW-0418">Kinase</keyword>
<dbReference type="InterPro" id="IPR001610">
    <property type="entry name" value="PAC"/>
</dbReference>
<dbReference type="InterPro" id="IPR000700">
    <property type="entry name" value="PAS-assoc_C"/>
</dbReference>
<feature type="coiled-coil region" evidence="6">
    <location>
        <begin position="86"/>
        <end position="120"/>
    </location>
</feature>
<dbReference type="InterPro" id="IPR035965">
    <property type="entry name" value="PAS-like_dom_sf"/>
</dbReference>
<evidence type="ECO:0000256" key="1">
    <source>
        <dbReference type="ARBA" id="ARBA00000085"/>
    </source>
</evidence>
<dbReference type="InterPro" id="IPR013655">
    <property type="entry name" value="PAS_fold_3"/>
</dbReference>
<dbReference type="SUPFAM" id="SSF55785">
    <property type="entry name" value="PYP-like sensor domain (PAS domain)"/>
    <property type="match status" value="1"/>
</dbReference>
<dbReference type="InterPro" id="IPR052162">
    <property type="entry name" value="Sensor_kinase/Photoreceptor"/>
</dbReference>
<proteinExistence type="predicted"/>
<feature type="coiled-coil region" evidence="6">
    <location>
        <begin position="10"/>
        <end position="37"/>
    </location>
</feature>
<dbReference type="SMART" id="SM00091">
    <property type="entry name" value="PAS"/>
    <property type="match status" value="1"/>
</dbReference>
<dbReference type="Pfam" id="PF08447">
    <property type="entry name" value="PAS_3"/>
    <property type="match status" value="1"/>
</dbReference>
<keyword evidence="6" id="KW-0175">Coiled coil</keyword>
<protein>
    <recommendedName>
        <fullName evidence="2">histidine kinase</fullName>
        <ecNumber evidence="2">2.7.13.3</ecNumber>
    </recommendedName>
</protein>
<comment type="catalytic activity">
    <reaction evidence="1">
        <text>ATP + protein L-histidine = ADP + protein N-phospho-L-histidine.</text>
        <dbReference type="EC" id="2.7.13.3"/>
    </reaction>
</comment>
<name>A0A840YKZ5_9SPHN</name>
<feature type="domain" description="PAC" evidence="8">
    <location>
        <begin position="215"/>
        <end position="267"/>
    </location>
</feature>
<dbReference type="EC" id="2.7.13.3" evidence="2"/>
<reference evidence="9 10" key="1">
    <citation type="submission" date="2020-08" db="EMBL/GenBank/DDBJ databases">
        <title>Genomic Encyclopedia of Type Strains, Phase IV (KMG-IV): sequencing the most valuable type-strain genomes for metagenomic binning, comparative biology and taxonomic classification.</title>
        <authorList>
            <person name="Goeker M."/>
        </authorList>
    </citation>
    <scope>NUCLEOTIDE SEQUENCE [LARGE SCALE GENOMIC DNA]</scope>
    <source>
        <strain evidence="9 10">DSM 26736</strain>
    </source>
</reference>
<keyword evidence="4" id="KW-0808">Transferase</keyword>
<dbReference type="PROSITE" id="PS50113">
    <property type="entry name" value="PAC"/>
    <property type="match status" value="1"/>
</dbReference>
<evidence type="ECO:0000256" key="4">
    <source>
        <dbReference type="ARBA" id="ARBA00022679"/>
    </source>
</evidence>
<dbReference type="PANTHER" id="PTHR43304">
    <property type="entry name" value="PHYTOCHROME-LIKE PROTEIN CPH1"/>
    <property type="match status" value="1"/>
</dbReference>
<dbReference type="NCBIfam" id="TIGR00229">
    <property type="entry name" value="sensory_box"/>
    <property type="match status" value="1"/>
</dbReference>
<dbReference type="InterPro" id="IPR000014">
    <property type="entry name" value="PAS"/>
</dbReference>
<evidence type="ECO:0000256" key="2">
    <source>
        <dbReference type="ARBA" id="ARBA00012438"/>
    </source>
</evidence>
<evidence type="ECO:0000256" key="5">
    <source>
        <dbReference type="ARBA" id="ARBA00022777"/>
    </source>
</evidence>
<dbReference type="PANTHER" id="PTHR43304:SF1">
    <property type="entry name" value="PAC DOMAIN-CONTAINING PROTEIN"/>
    <property type="match status" value="1"/>
</dbReference>
<accession>A0A840YKZ5</accession>
<dbReference type="Gene3D" id="3.30.450.20">
    <property type="entry name" value="PAS domain"/>
    <property type="match status" value="1"/>
</dbReference>
<gene>
    <name evidence="9" type="ORF">FHT02_003171</name>
</gene>
<dbReference type="GO" id="GO:0004673">
    <property type="term" value="F:protein histidine kinase activity"/>
    <property type="evidence" value="ECO:0007669"/>
    <property type="project" value="UniProtKB-EC"/>
</dbReference>
<dbReference type="SMART" id="SM00086">
    <property type="entry name" value="PAC"/>
    <property type="match status" value="1"/>
</dbReference>
<dbReference type="FunFam" id="3.30.450.20:FF:000099">
    <property type="entry name" value="Sensory box sensor histidine kinase"/>
    <property type="match status" value="1"/>
</dbReference>
<keyword evidence="10" id="KW-1185">Reference proteome</keyword>
<dbReference type="AlphaFoldDB" id="A0A840YKZ5"/>
<comment type="caution">
    <text evidence="9">The sequence shown here is derived from an EMBL/GenBank/DDBJ whole genome shotgun (WGS) entry which is preliminary data.</text>
</comment>
<dbReference type="CDD" id="cd00130">
    <property type="entry name" value="PAS"/>
    <property type="match status" value="1"/>
</dbReference>
<dbReference type="Proteomes" id="UP000527143">
    <property type="component" value="Unassembled WGS sequence"/>
</dbReference>
<evidence type="ECO:0000313" key="10">
    <source>
        <dbReference type="Proteomes" id="UP000527143"/>
    </source>
</evidence>
<dbReference type="EMBL" id="JACIJF010000011">
    <property type="protein sequence ID" value="MBB5711918.1"/>
    <property type="molecule type" value="Genomic_DNA"/>
</dbReference>
<organism evidence="9 10">
    <name type="scientific">Sphingomonas xinjiangensis</name>
    <dbReference type="NCBI Taxonomy" id="643568"/>
    <lineage>
        <taxon>Bacteria</taxon>
        <taxon>Pseudomonadati</taxon>
        <taxon>Pseudomonadota</taxon>
        <taxon>Alphaproteobacteria</taxon>
        <taxon>Sphingomonadales</taxon>
        <taxon>Sphingomonadaceae</taxon>
        <taxon>Sphingomonas</taxon>
    </lineage>
</organism>
<sequence length="315" mass="35898">MAQSADNHVSHRLLDENEQLRTALECALEENARMAEERERSLHRMAVLSSELRAARALKARSLAEAEAGTQADGDTVEALRPRAKQGEVEEELRVALEELQVLTEELEAANASLHETNRQLDVRVEERTRRLNHTNEVLRTTEASFRTIADLVPDLLWRTDALGRATWFNERWARYSGQLDETPLGWGWLEAVHPDDRAAARAEWERAVAGEGDYQQEFRIRRAAGDYHWFLVRADAMRDGDGRIVNWYVAGTDIHAQREALEALRQSELRFRTLVEGMSPLAWRAQIGGHWTWCSRQWTAYAAAPFCLGGETAN</sequence>
<evidence type="ECO:0000313" key="9">
    <source>
        <dbReference type="EMBL" id="MBB5711918.1"/>
    </source>
</evidence>
<keyword evidence="3" id="KW-0597">Phosphoprotein</keyword>